<dbReference type="SUPFAM" id="SSF54556">
    <property type="entry name" value="Chitinase insertion domain"/>
    <property type="match status" value="1"/>
</dbReference>
<feature type="signal peptide" evidence="1">
    <location>
        <begin position="1"/>
        <end position="29"/>
    </location>
</feature>
<dbReference type="Gene3D" id="3.10.50.10">
    <property type="match status" value="1"/>
</dbReference>
<organism evidence="3 4">
    <name type="scientific">Octopus sinensis</name>
    <name type="common">East Asian common octopus</name>
    <dbReference type="NCBI Taxonomy" id="2607531"/>
    <lineage>
        <taxon>Eukaryota</taxon>
        <taxon>Metazoa</taxon>
        <taxon>Spiralia</taxon>
        <taxon>Lophotrochozoa</taxon>
        <taxon>Mollusca</taxon>
        <taxon>Cephalopoda</taxon>
        <taxon>Coleoidea</taxon>
        <taxon>Octopodiformes</taxon>
        <taxon>Octopoda</taxon>
        <taxon>Incirrata</taxon>
        <taxon>Octopodidae</taxon>
        <taxon>Octopus</taxon>
    </lineage>
</organism>
<dbReference type="GO" id="GO:0008061">
    <property type="term" value="F:chitin binding"/>
    <property type="evidence" value="ECO:0007669"/>
    <property type="project" value="InterPro"/>
</dbReference>
<accession>A0A6P7SF65</accession>
<sequence>MAPIMIGTQGKMAFLHLLIVLLVPLLTNSSEDTSELRRWCFYTNWAQYRSNEGKFVPDDIDATLCTHISYAFANIVNNSLVAQEWNDENSKWSKGMYARVNELKINNKNLKTMLAVGGWNMGSLPFTHVISSKDNRKKFIENVITFLRIHNFDGLDICWIFPTKRGSQSGDKEKFGNLLKEMKDAFKKESKEKELLLGIVVGSKKSLIDEAYDIDAINKAVDVISIMSYDFYSPQDSEYAMHPSALYSGNSTNEDEYERNVNFTAHYWNSLGVPKKKINIGIPFYGRSFFTGSHTPEKGVKEGLPSFGKGNGGIYTKDKGFLAYYETCILEKKSVFMEDRGVPFIAVDNDWIGYENIESVKLKANFALQNNYGGLMFWTLDWMISREYAMVVKNIRFLQLPTQLSIRISPQKKTPKIPVNEMSRVMDKNCYEIISDPVGICWQYHNE</sequence>
<dbReference type="AlphaFoldDB" id="A0A6P7SF65"/>
<protein>
    <submittedName>
        <fullName evidence="4">Chitinase-3-like protein 1 isoform X1</fullName>
    </submittedName>
    <submittedName>
        <fullName evidence="5">Chitinase-3-like protein 1 isoform X2</fullName>
    </submittedName>
</protein>
<reference evidence="4 5" key="1">
    <citation type="submission" date="2025-08" db="UniProtKB">
        <authorList>
            <consortium name="RefSeq"/>
        </authorList>
    </citation>
    <scope>IDENTIFICATION</scope>
</reference>
<dbReference type="GO" id="GO:0005975">
    <property type="term" value="P:carbohydrate metabolic process"/>
    <property type="evidence" value="ECO:0007669"/>
    <property type="project" value="InterPro"/>
</dbReference>
<proteinExistence type="predicted"/>
<dbReference type="SUPFAM" id="SSF51445">
    <property type="entry name" value="(Trans)glycosidases"/>
    <property type="match status" value="1"/>
</dbReference>
<dbReference type="PANTHER" id="PTHR11177:SF317">
    <property type="entry name" value="CHITINASE 12-RELATED"/>
    <property type="match status" value="1"/>
</dbReference>
<dbReference type="InterPro" id="IPR011583">
    <property type="entry name" value="Chitinase_II/V-like_cat"/>
</dbReference>
<dbReference type="GO" id="GO:0004568">
    <property type="term" value="F:chitinase activity"/>
    <property type="evidence" value="ECO:0007669"/>
    <property type="project" value="TreeGrafter"/>
</dbReference>
<keyword evidence="3" id="KW-1185">Reference proteome</keyword>
<dbReference type="InterPro" id="IPR029070">
    <property type="entry name" value="Chitinase_insertion_sf"/>
</dbReference>
<dbReference type="RefSeq" id="XP_036358984.1">
    <property type="nucleotide sequence ID" value="XM_036503091.1"/>
</dbReference>
<evidence type="ECO:0000313" key="5">
    <source>
        <dbReference type="RefSeq" id="XP_036358984.1"/>
    </source>
</evidence>
<dbReference type="Proteomes" id="UP000515154">
    <property type="component" value="Linkage group LG5"/>
</dbReference>
<dbReference type="KEGG" id="osn:115212357"/>
<evidence type="ECO:0000256" key="1">
    <source>
        <dbReference type="SAM" id="SignalP"/>
    </source>
</evidence>
<dbReference type="GO" id="GO:0006032">
    <property type="term" value="P:chitin catabolic process"/>
    <property type="evidence" value="ECO:0007669"/>
    <property type="project" value="TreeGrafter"/>
</dbReference>
<evidence type="ECO:0000259" key="2">
    <source>
        <dbReference type="PROSITE" id="PS51910"/>
    </source>
</evidence>
<keyword evidence="1" id="KW-0732">Signal</keyword>
<feature type="domain" description="GH18" evidence="2">
    <location>
        <begin position="36"/>
        <end position="395"/>
    </location>
</feature>
<dbReference type="Pfam" id="PF00704">
    <property type="entry name" value="Glyco_hydro_18"/>
    <property type="match status" value="1"/>
</dbReference>
<name>A0A6P7SF65_9MOLL</name>
<dbReference type="InterPro" id="IPR017853">
    <property type="entry name" value="GH"/>
</dbReference>
<dbReference type="GO" id="GO:0005576">
    <property type="term" value="C:extracellular region"/>
    <property type="evidence" value="ECO:0007669"/>
    <property type="project" value="TreeGrafter"/>
</dbReference>
<feature type="chain" id="PRO_5045019657" evidence="1">
    <location>
        <begin position="30"/>
        <end position="447"/>
    </location>
</feature>
<dbReference type="Gene3D" id="3.20.20.80">
    <property type="entry name" value="Glycosidases"/>
    <property type="match status" value="1"/>
</dbReference>
<dbReference type="InterPro" id="IPR001223">
    <property type="entry name" value="Glyco_hydro18_cat"/>
</dbReference>
<gene>
    <name evidence="4 5" type="primary">LOC115212357</name>
</gene>
<evidence type="ECO:0000313" key="4">
    <source>
        <dbReference type="RefSeq" id="XP_029637089.1"/>
    </source>
</evidence>
<dbReference type="RefSeq" id="XP_029637089.1">
    <property type="nucleotide sequence ID" value="XM_029781229.2"/>
</dbReference>
<evidence type="ECO:0000313" key="3">
    <source>
        <dbReference type="Proteomes" id="UP000515154"/>
    </source>
</evidence>
<dbReference type="PANTHER" id="PTHR11177">
    <property type="entry name" value="CHITINASE"/>
    <property type="match status" value="1"/>
</dbReference>
<dbReference type="PROSITE" id="PS51910">
    <property type="entry name" value="GH18_2"/>
    <property type="match status" value="1"/>
</dbReference>
<dbReference type="SMART" id="SM00636">
    <property type="entry name" value="Glyco_18"/>
    <property type="match status" value="1"/>
</dbReference>
<dbReference type="InterPro" id="IPR050314">
    <property type="entry name" value="Glycosyl_Hydrlase_18"/>
</dbReference>